<proteinExistence type="predicted"/>
<gene>
    <name evidence="2" type="ORF">ONE63_005254</name>
</gene>
<organism evidence="2 3">
    <name type="scientific">Megalurothrips usitatus</name>
    <name type="common">bean blossom thrips</name>
    <dbReference type="NCBI Taxonomy" id="439358"/>
    <lineage>
        <taxon>Eukaryota</taxon>
        <taxon>Metazoa</taxon>
        <taxon>Ecdysozoa</taxon>
        <taxon>Arthropoda</taxon>
        <taxon>Hexapoda</taxon>
        <taxon>Insecta</taxon>
        <taxon>Pterygota</taxon>
        <taxon>Neoptera</taxon>
        <taxon>Paraneoptera</taxon>
        <taxon>Thysanoptera</taxon>
        <taxon>Terebrantia</taxon>
        <taxon>Thripoidea</taxon>
        <taxon>Thripidae</taxon>
        <taxon>Megalurothrips</taxon>
    </lineage>
</organism>
<dbReference type="Proteomes" id="UP001075354">
    <property type="component" value="Chromosome 2"/>
</dbReference>
<evidence type="ECO:0000313" key="2">
    <source>
        <dbReference type="EMBL" id="KAJ1530340.1"/>
    </source>
</evidence>
<feature type="region of interest" description="Disordered" evidence="1">
    <location>
        <begin position="73"/>
        <end position="96"/>
    </location>
</feature>
<dbReference type="AlphaFoldDB" id="A0AAV7XYA6"/>
<keyword evidence="3" id="KW-1185">Reference proteome</keyword>
<evidence type="ECO:0000256" key="1">
    <source>
        <dbReference type="SAM" id="MobiDB-lite"/>
    </source>
</evidence>
<evidence type="ECO:0000313" key="3">
    <source>
        <dbReference type="Proteomes" id="UP001075354"/>
    </source>
</evidence>
<dbReference type="EMBL" id="JAPTSV010000002">
    <property type="protein sequence ID" value="KAJ1530340.1"/>
    <property type="molecule type" value="Genomic_DNA"/>
</dbReference>
<name>A0AAV7XYA6_9NEOP</name>
<accession>A0AAV7XYA6</accession>
<sequence>MTDCCSASLRLPRSRYDQRQDGDQNVDARLQNFFVVVSPTAQLSSSGLSLLDLASKAVPLRLRPQGVVSAAEGLKQREEADQDQPDQEVKEVKSGRSVQSPLNAVAIPAAILQSPLAKLHPEVQVGGRALSVQEVLIAQSPVVELRSPPAPAPGAGAIPMLVAVPVPEVAPAPAPAPALLPMHPAAPEIIAPEAVVASEAAAAPETAAAPAQPIIAAPSIILAIPEAVAAPDAVAADAAAAPIVAPVEAAAAAVETNQIEPESSKLVWGSDGRLRGRA</sequence>
<reference evidence="2" key="1">
    <citation type="submission" date="2022-12" db="EMBL/GenBank/DDBJ databases">
        <title>Chromosome-level genome assembly of the bean flower thrips Megalurothrips usitatus.</title>
        <authorList>
            <person name="Ma L."/>
            <person name="Liu Q."/>
            <person name="Li H."/>
            <person name="Cai W."/>
        </authorList>
    </citation>
    <scope>NUCLEOTIDE SEQUENCE</scope>
    <source>
        <strain evidence="2">Cailab_2022a</strain>
    </source>
</reference>
<comment type="caution">
    <text evidence="2">The sequence shown here is derived from an EMBL/GenBank/DDBJ whole genome shotgun (WGS) entry which is preliminary data.</text>
</comment>
<protein>
    <recommendedName>
        <fullName evidence="4">Calphotin-like</fullName>
    </recommendedName>
</protein>
<evidence type="ECO:0008006" key="4">
    <source>
        <dbReference type="Google" id="ProtNLM"/>
    </source>
</evidence>